<dbReference type="AlphaFoldDB" id="A0A9W8UUT1"/>
<keyword evidence="4" id="KW-1185">Reference proteome</keyword>
<organism evidence="3 4">
    <name type="scientific">Fusarium falciforme</name>
    <dbReference type="NCBI Taxonomy" id="195108"/>
    <lineage>
        <taxon>Eukaryota</taxon>
        <taxon>Fungi</taxon>
        <taxon>Dikarya</taxon>
        <taxon>Ascomycota</taxon>
        <taxon>Pezizomycotina</taxon>
        <taxon>Sordariomycetes</taxon>
        <taxon>Hypocreomycetidae</taxon>
        <taxon>Hypocreales</taxon>
        <taxon>Nectriaceae</taxon>
        <taxon>Fusarium</taxon>
        <taxon>Fusarium solani species complex</taxon>
    </lineage>
</organism>
<dbReference type="CDD" id="cd12148">
    <property type="entry name" value="fungal_TF_MHR"/>
    <property type="match status" value="1"/>
</dbReference>
<dbReference type="GO" id="GO:0006351">
    <property type="term" value="P:DNA-templated transcription"/>
    <property type="evidence" value="ECO:0007669"/>
    <property type="project" value="InterPro"/>
</dbReference>
<proteinExistence type="predicted"/>
<accession>A0A9W8UUT1</accession>
<evidence type="ECO:0000256" key="1">
    <source>
        <dbReference type="ARBA" id="ARBA00023242"/>
    </source>
</evidence>
<dbReference type="GO" id="GO:0003677">
    <property type="term" value="F:DNA binding"/>
    <property type="evidence" value="ECO:0007669"/>
    <property type="project" value="InterPro"/>
</dbReference>
<evidence type="ECO:0000259" key="2">
    <source>
        <dbReference type="Pfam" id="PF04082"/>
    </source>
</evidence>
<sequence>MPAYLQSPNNEFVKSMVYEWNAGDNPRPSQPLSSNDEKFKAHYLKPFHAATIVDTRLAEIVPSRYTTVHADDGLMRTLLHAYFLQEYDWFTFFQKDYFLDDMIAGTGTFCSPLLVNAVLAVGCHCHTTLPHRTEPWNPDSLGYQFLAEAKRLWEAEMPQERTLTTLQAGLVMNSIFTTCGMDRLASAYLVQATTIANDLGLLDASTNVEDPRLRHSYNFTAWSLFHWQCILSYQFRTIPLLARPPKTAMPDPSHDPEWYGEIWLKYPSTEVLVPLQYRYVFKAKSDFSVILNGAIGKAYGTDDKDDLVQRGAKQVKNILRDLKAWHNTLPDLLAPSNVVFPSQLKIHLHYYHVLVQFYELLAAEQGVGSPSLPLETDHLQNTLAECRAFFETILRIYYLRHGFEHGNLMLTQYLAKLACMALGKLKELSISNSSSSPMDVGDSDPRAAKSTLLIAQKGLSDQGKSYFFPQTMSNIVLGRISTEDPYLLQGDTSVEQETEGEAKMREEQLEGQCPLDVRDISKNPDRHQSENWIRQYAKLTLDETSHNTFLEKIPAEKG</sequence>
<dbReference type="OrthoDB" id="426882at2759"/>
<dbReference type="PANTHER" id="PTHR47256">
    <property type="entry name" value="ZN(II)2CYS6 TRANSCRIPTION FACTOR (EUROFUNG)-RELATED"/>
    <property type="match status" value="1"/>
</dbReference>
<dbReference type="PANTHER" id="PTHR47256:SF1">
    <property type="entry name" value="ZN(II)2CYS6 TRANSCRIPTION FACTOR (EUROFUNG)"/>
    <property type="match status" value="1"/>
</dbReference>
<gene>
    <name evidence="3" type="ORF">NW755_013897</name>
</gene>
<keyword evidence="1" id="KW-0539">Nucleus</keyword>
<dbReference type="EMBL" id="JAOQAV010000111">
    <property type="protein sequence ID" value="KAJ4177346.1"/>
    <property type="molecule type" value="Genomic_DNA"/>
</dbReference>
<dbReference type="InterPro" id="IPR007219">
    <property type="entry name" value="XnlR_reg_dom"/>
</dbReference>
<reference evidence="3" key="1">
    <citation type="submission" date="2022-09" db="EMBL/GenBank/DDBJ databases">
        <title>Fusarium specimens isolated from Avocado Roots.</title>
        <authorList>
            <person name="Stajich J."/>
            <person name="Roper C."/>
            <person name="Heimlech-Rivalta G."/>
        </authorList>
    </citation>
    <scope>NUCLEOTIDE SEQUENCE</scope>
    <source>
        <strain evidence="3">A02</strain>
    </source>
</reference>
<comment type="caution">
    <text evidence="3">The sequence shown here is derived from an EMBL/GenBank/DDBJ whole genome shotgun (WGS) entry which is preliminary data.</text>
</comment>
<dbReference type="GO" id="GO:0008270">
    <property type="term" value="F:zinc ion binding"/>
    <property type="evidence" value="ECO:0007669"/>
    <property type="project" value="InterPro"/>
</dbReference>
<feature type="domain" description="Xylanolytic transcriptional activator regulatory" evidence="2">
    <location>
        <begin position="79"/>
        <end position="258"/>
    </location>
</feature>
<protein>
    <recommendedName>
        <fullName evidence="2">Xylanolytic transcriptional activator regulatory domain-containing protein</fullName>
    </recommendedName>
</protein>
<dbReference type="InterPro" id="IPR053187">
    <property type="entry name" value="Notoamide_regulator"/>
</dbReference>
<name>A0A9W8UUT1_9HYPO</name>
<evidence type="ECO:0000313" key="3">
    <source>
        <dbReference type="EMBL" id="KAJ4177346.1"/>
    </source>
</evidence>
<evidence type="ECO:0000313" key="4">
    <source>
        <dbReference type="Proteomes" id="UP001152087"/>
    </source>
</evidence>
<dbReference type="Proteomes" id="UP001152087">
    <property type="component" value="Unassembled WGS sequence"/>
</dbReference>
<dbReference type="Pfam" id="PF04082">
    <property type="entry name" value="Fungal_trans"/>
    <property type="match status" value="1"/>
</dbReference>